<dbReference type="EMBL" id="LWQS01000125">
    <property type="protein sequence ID" value="OAN36266.1"/>
    <property type="molecule type" value="Genomic_DNA"/>
</dbReference>
<organism evidence="6 7">
    <name type="scientific">Chloroflexus islandicus</name>
    <dbReference type="NCBI Taxonomy" id="1707952"/>
    <lineage>
        <taxon>Bacteria</taxon>
        <taxon>Bacillati</taxon>
        <taxon>Chloroflexota</taxon>
        <taxon>Chloroflexia</taxon>
        <taxon>Chloroflexales</taxon>
        <taxon>Chloroflexineae</taxon>
        <taxon>Chloroflexaceae</taxon>
        <taxon>Chloroflexus</taxon>
    </lineage>
</organism>
<dbReference type="InterPro" id="IPR017853">
    <property type="entry name" value="GH"/>
</dbReference>
<dbReference type="GO" id="GO:0004135">
    <property type="term" value="F:amylo-alpha-1,6-glucosidase activity"/>
    <property type="evidence" value="ECO:0007669"/>
    <property type="project" value="InterPro"/>
</dbReference>
<dbReference type="InterPro" id="IPR006047">
    <property type="entry name" value="GH13_cat_dom"/>
</dbReference>
<evidence type="ECO:0000256" key="2">
    <source>
        <dbReference type="ARBA" id="ARBA00022801"/>
    </source>
</evidence>
<evidence type="ECO:0000259" key="5">
    <source>
        <dbReference type="SMART" id="SM00642"/>
    </source>
</evidence>
<name>A0A178LR46_9CHLR</name>
<dbReference type="InterPro" id="IPR013783">
    <property type="entry name" value="Ig-like_fold"/>
</dbReference>
<dbReference type="InterPro" id="IPR014756">
    <property type="entry name" value="Ig_E-set"/>
</dbReference>
<dbReference type="PANTHER" id="PTHR43002">
    <property type="entry name" value="GLYCOGEN DEBRANCHING ENZYME"/>
    <property type="match status" value="1"/>
</dbReference>
<dbReference type="InterPro" id="IPR044505">
    <property type="entry name" value="GlgX_Isoamylase_N_E_set"/>
</dbReference>
<keyword evidence="2" id="KW-0378">Hydrolase</keyword>
<evidence type="ECO:0000256" key="1">
    <source>
        <dbReference type="ARBA" id="ARBA00008061"/>
    </source>
</evidence>
<dbReference type="InterPro" id="IPR013780">
    <property type="entry name" value="Glyco_hydro_b"/>
</dbReference>
<evidence type="ECO:0000313" key="7">
    <source>
        <dbReference type="Proteomes" id="UP000078287"/>
    </source>
</evidence>
<dbReference type="AlphaFoldDB" id="A0A178LR46"/>
<dbReference type="Pfam" id="PF02922">
    <property type="entry name" value="CBM_48"/>
    <property type="match status" value="1"/>
</dbReference>
<sequence length="722" mass="81943">MHITDVWPGRPYPLGATWDGEGVNFALFSAYATQVELCLFDSPTAPREAVRVILPERTDDVWHAYIPGLRPGQLYGYRVYGPYTPQQGHRFNPYKLLIDPYARALYGELRWDKANYGYRVDSPYGDLTIGKRDSAPYVPRSVVIDPHFDWGDDRPPDIPLADSVIYELHVKGFTKLHPEVPEALRGTYAGLASPSIIAYLKALGVTAVELLPVQAFITDQFLADRGLTNYWGYQPINYFSPEPRYASQRAPQAQVNEFKHMVKALHAAGIEVIIDVVYNHTGEGNHLGPTLSFRGIDNASYYRLVPDQPRYYLDDTGTGNSLNMNNQRALQMVLDSLRYWVTEMHVDGFRFDLARTLARGPAGSDQPSPFFAMVRQDPVLARVKLIAEPWDVGFDGYWVGRFPSPWAEWNGRYRDTVRRFWKGDAGQAAEFASRFMGSMDLYQHNGRRPYHSINFVTAHDGFTLRDLVSYNEKHNEANGEANRDGDTHNNSWNCGVEGPTADPDIRALRLRQMMNFIATLFLSQGTPMLLAGDERGRTQQGNNNAYCQDNPISWVDWQPDAEAKLLLDFTQRVIAFRRAHPVLRRRHFFAGSLGNAEYDVEWLSPDGQEVSAELWQQPDLRCIGLLLNGAVIDDRTERGEPMRDDVLLVLINAGDEAVPFILPDWPDDAEWNVVIDTVQPNLHDPLRVTDQMYHIQPRSLAVLVERIENEPPLHIDLTGLAK</sequence>
<evidence type="ECO:0000256" key="3">
    <source>
        <dbReference type="ARBA" id="ARBA00023295"/>
    </source>
</evidence>
<feature type="region of interest" description="Disordered" evidence="4">
    <location>
        <begin position="476"/>
        <end position="497"/>
    </location>
</feature>
<gene>
    <name evidence="6" type="ORF">A6A03_05800</name>
</gene>
<dbReference type="OrthoDB" id="9761875at2"/>
<keyword evidence="3" id="KW-0326">Glycosidase</keyword>
<evidence type="ECO:0000256" key="4">
    <source>
        <dbReference type="SAM" id="MobiDB-lite"/>
    </source>
</evidence>
<dbReference type="RefSeq" id="WP_066791540.1">
    <property type="nucleotide sequence ID" value="NZ_LWQS01000125.1"/>
</dbReference>
<feature type="domain" description="Glycosyl hydrolase family 13 catalytic" evidence="5">
    <location>
        <begin position="167"/>
        <end position="577"/>
    </location>
</feature>
<accession>A0A178LR46</accession>
<feature type="compositionally biased region" description="Basic and acidic residues" evidence="4">
    <location>
        <begin position="476"/>
        <end position="487"/>
    </location>
</feature>
<dbReference type="Pfam" id="PF00128">
    <property type="entry name" value="Alpha-amylase"/>
    <property type="match status" value="1"/>
</dbReference>
<dbReference type="Gene3D" id="3.20.20.80">
    <property type="entry name" value="Glycosidases"/>
    <property type="match status" value="1"/>
</dbReference>
<protein>
    <submittedName>
        <fullName evidence="6">Glycogen debranching enzyme</fullName>
    </submittedName>
</protein>
<evidence type="ECO:0000313" key="6">
    <source>
        <dbReference type="EMBL" id="OAN36266.1"/>
    </source>
</evidence>
<dbReference type="STRING" id="1707952.A6A03_05800"/>
<comment type="similarity">
    <text evidence="1">Belongs to the glycosyl hydrolase 13 family.</text>
</comment>
<dbReference type="SUPFAM" id="SSF51445">
    <property type="entry name" value="(Trans)glycosidases"/>
    <property type="match status" value="1"/>
</dbReference>
<reference evidence="6 7" key="1">
    <citation type="submission" date="2016-04" db="EMBL/GenBank/DDBJ databases">
        <title>Chloroflexus islandicus sp. nov., a thermophilic filamentous anoxygenic phototrophic bacterium from geyser Strokkur (Iceland).</title>
        <authorList>
            <person name="Gaisin V.A."/>
            <person name="Kalashnikov A.M."/>
            <person name="Sukhacheva M.V."/>
            <person name="Grouzdev D.S."/>
            <person name="Ivanov T.M."/>
            <person name="Kuznetsov B."/>
            <person name="Gorlenko V.M."/>
        </authorList>
    </citation>
    <scope>NUCLEOTIDE SEQUENCE [LARGE SCALE GENOMIC DNA]</scope>
    <source>
        <strain evidence="7">isl-2</strain>
    </source>
</reference>
<dbReference type="SMART" id="SM00642">
    <property type="entry name" value="Aamy"/>
    <property type="match status" value="1"/>
</dbReference>
<dbReference type="CDD" id="cd02856">
    <property type="entry name" value="E_set_GDE_Isoamylase_N"/>
    <property type="match status" value="1"/>
</dbReference>
<proteinExistence type="inferred from homology"/>
<comment type="caution">
    <text evidence="6">The sequence shown here is derived from an EMBL/GenBank/DDBJ whole genome shotgun (WGS) entry which is preliminary data.</text>
</comment>
<dbReference type="SUPFAM" id="SSF81296">
    <property type="entry name" value="E set domains"/>
    <property type="match status" value="1"/>
</dbReference>
<dbReference type="SUPFAM" id="SSF51011">
    <property type="entry name" value="Glycosyl hydrolase domain"/>
    <property type="match status" value="1"/>
</dbReference>
<dbReference type="Gene3D" id="2.60.40.10">
    <property type="entry name" value="Immunoglobulins"/>
    <property type="match status" value="1"/>
</dbReference>
<dbReference type="InterPro" id="IPR011837">
    <property type="entry name" value="Glycogen_debranch_GlgX"/>
</dbReference>
<dbReference type="Proteomes" id="UP000078287">
    <property type="component" value="Unassembled WGS sequence"/>
</dbReference>
<dbReference type="NCBIfam" id="TIGR02100">
    <property type="entry name" value="glgX_debranch"/>
    <property type="match status" value="1"/>
</dbReference>
<dbReference type="GO" id="GO:0005980">
    <property type="term" value="P:glycogen catabolic process"/>
    <property type="evidence" value="ECO:0007669"/>
    <property type="project" value="InterPro"/>
</dbReference>
<keyword evidence="7" id="KW-1185">Reference proteome</keyword>
<dbReference type="Gene3D" id="2.60.40.1180">
    <property type="entry name" value="Golgi alpha-mannosidase II"/>
    <property type="match status" value="1"/>
</dbReference>
<dbReference type="InterPro" id="IPR004193">
    <property type="entry name" value="Glyco_hydro_13_N"/>
</dbReference>
<dbReference type="CDD" id="cd11326">
    <property type="entry name" value="AmyAc_Glg_debranch"/>
    <property type="match status" value="1"/>
</dbReference>